<feature type="signal peptide" evidence="6">
    <location>
        <begin position="1"/>
        <end position="17"/>
    </location>
</feature>
<dbReference type="GO" id="GO:0016567">
    <property type="term" value="P:protein ubiquitination"/>
    <property type="evidence" value="ECO:0007669"/>
    <property type="project" value="InterPro"/>
</dbReference>
<sequence length="267" mass="29993">MDIMITLFYALFSFCVVYPPSEFVAAGFTITQIFDNFLGSESTNFIKYHMKRITITSLIHASLPLGYVCTLWCCGERGEWMPASALGAAIIPMIMLVDKVLLPLNSVSKVIATQNWLIKVTPYNVNIVKQLDCSLVATAADTHNLSPSGEDEVQYVNVEVIPSRDDVKRFSFRMSNTALRELQPRLMRPMRVPESISLIPPLIERFVEVFKTNIAKNPMYYYDNDEVEQCIGCMQNQADVKIVNRCEPAQPGPADGQRPQPPCSPCN</sequence>
<dbReference type="GO" id="GO:0005783">
    <property type="term" value="C:endoplasmic reticulum"/>
    <property type="evidence" value="ECO:0007669"/>
    <property type="project" value="TreeGrafter"/>
</dbReference>
<keyword evidence="5" id="KW-0472">Membrane</keyword>
<dbReference type="GO" id="GO:0016020">
    <property type="term" value="C:membrane"/>
    <property type="evidence" value="ECO:0007669"/>
    <property type="project" value="UniProtKB-SubCell"/>
</dbReference>
<dbReference type="PANTHER" id="PTHR31322">
    <property type="entry name" value="E3 UBIQUITIN-PROTEIN LIGASE TM129"/>
    <property type="match status" value="1"/>
</dbReference>
<dbReference type="Proteomes" id="UP000324832">
    <property type="component" value="Unassembled WGS sequence"/>
</dbReference>
<evidence type="ECO:0000313" key="7">
    <source>
        <dbReference type="EMBL" id="VVC91138.1"/>
    </source>
</evidence>
<evidence type="ECO:0000256" key="2">
    <source>
        <dbReference type="ARBA" id="ARBA00007332"/>
    </source>
</evidence>
<comment type="similarity">
    <text evidence="2">Belongs to the TMEM129 family.</text>
</comment>
<dbReference type="AlphaFoldDB" id="A0A5E4Q0V8"/>
<dbReference type="PANTHER" id="PTHR31322:SF2">
    <property type="entry name" value="E3 UBIQUITIN-PROTEIN LIGASE TM129"/>
    <property type="match status" value="1"/>
</dbReference>
<feature type="non-terminal residue" evidence="7">
    <location>
        <position position="267"/>
    </location>
</feature>
<reference evidence="7 8" key="1">
    <citation type="submission" date="2017-07" db="EMBL/GenBank/DDBJ databases">
        <authorList>
            <person name="Talla V."/>
            <person name="Backstrom N."/>
        </authorList>
    </citation>
    <scope>NUCLEOTIDE SEQUENCE [LARGE SCALE GENOMIC DNA]</scope>
</reference>
<name>A0A5E4Q0V8_9NEOP</name>
<dbReference type="EMBL" id="FZQP02000981">
    <property type="protein sequence ID" value="VVC91138.1"/>
    <property type="molecule type" value="Genomic_DNA"/>
</dbReference>
<evidence type="ECO:0000256" key="6">
    <source>
        <dbReference type="SAM" id="SignalP"/>
    </source>
</evidence>
<proteinExistence type="inferred from homology"/>
<comment type="subcellular location">
    <subcellularLocation>
        <location evidence="1">Membrane</location>
        <topology evidence="1">Multi-pass membrane protein</topology>
    </subcellularLocation>
</comment>
<keyword evidence="4" id="KW-1133">Transmembrane helix</keyword>
<gene>
    <name evidence="7" type="ORF">LSINAPIS_LOCUS3886</name>
</gene>
<evidence type="ECO:0000256" key="5">
    <source>
        <dbReference type="ARBA" id="ARBA00023136"/>
    </source>
</evidence>
<evidence type="ECO:0000256" key="1">
    <source>
        <dbReference type="ARBA" id="ARBA00004141"/>
    </source>
</evidence>
<keyword evidence="6" id="KW-0732">Signal</keyword>
<keyword evidence="8" id="KW-1185">Reference proteome</keyword>
<accession>A0A5E4Q0V8</accession>
<dbReference type="InterPro" id="IPR018801">
    <property type="entry name" value="TM129"/>
</dbReference>
<organism evidence="7 8">
    <name type="scientific">Leptidea sinapis</name>
    <dbReference type="NCBI Taxonomy" id="189913"/>
    <lineage>
        <taxon>Eukaryota</taxon>
        <taxon>Metazoa</taxon>
        <taxon>Ecdysozoa</taxon>
        <taxon>Arthropoda</taxon>
        <taxon>Hexapoda</taxon>
        <taxon>Insecta</taxon>
        <taxon>Pterygota</taxon>
        <taxon>Neoptera</taxon>
        <taxon>Endopterygota</taxon>
        <taxon>Lepidoptera</taxon>
        <taxon>Glossata</taxon>
        <taxon>Ditrysia</taxon>
        <taxon>Papilionoidea</taxon>
        <taxon>Pieridae</taxon>
        <taxon>Dismorphiinae</taxon>
        <taxon>Leptidea</taxon>
    </lineage>
</organism>
<feature type="chain" id="PRO_5023127110" evidence="6">
    <location>
        <begin position="18"/>
        <end position="267"/>
    </location>
</feature>
<dbReference type="Pfam" id="PF10272">
    <property type="entry name" value="Tmpp129"/>
    <property type="match status" value="2"/>
</dbReference>
<dbReference type="GO" id="GO:0061630">
    <property type="term" value="F:ubiquitin protein ligase activity"/>
    <property type="evidence" value="ECO:0007669"/>
    <property type="project" value="InterPro"/>
</dbReference>
<keyword evidence="3" id="KW-0812">Transmembrane</keyword>
<evidence type="ECO:0000256" key="4">
    <source>
        <dbReference type="ARBA" id="ARBA00022989"/>
    </source>
</evidence>
<protein>
    <submittedName>
        <fullName evidence="7">Uncharacterized protein</fullName>
    </submittedName>
</protein>
<evidence type="ECO:0000256" key="3">
    <source>
        <dbReference type="ARBA" id="ARBA00022692"/>
    </source>
</evidence>
<evidence type="ECO:0000313" key="8">
    <source>
        <dbReference type="Proteomes" id="UP000324832"/>
    </source>
</evidence>